<evidence type="ECO:0000313" key="2">
    <source>
        <dbReference type="Proteomes" id="UP000030652"/>
    </source>
</evidence>
<comment type="caution">
    <text evidence="1">The sequence shown here is derived from an EMBL/GenBank/DDBJ whole genome shotgun (WGS) entry which is preliminary data.</text>
</comment>
<reference evidence="1 2" key="1">
    <citation type="submission" date="2014-10" db="EMBL/GenBank/DDBJ databases">
        <title>Draft genome of anammox bacterium scalindua brodae, obtained using differential coverage binning of sequence data from two enrichment reactors.</title>
        <authorList>
            <person name="Speth D.R."/>
            <person name="Russ L."/>
            <person name="Kartal B."/>
            <person name="Op den Camp H.J."/>
            <person name="Dutilh B.E."/>
            <person name="Jetten M.S."/>
        </authorList>
    </citation>
    <scope>NUCLEOTIDE SEQUENCE [LARGE SCALE GENOMIC DNA]</scope>
    <source>
        <strain evidence="1">RU1</strain>
    </source>
</reference>
<dbReference type="AlphaFoldDB" id="A0A0B0EG50"/>
<protein>
    <submittedName>
        <fullName evidence="1">Uncharacterized protein</fullName>
    </submittedName>
</protein>
<dbReference type="EMBL" id="JRYO01000153">
    <property type="protein sequence ID" value="KHE92067.1"/>
    <property type="molecule type" value="Genomic_DNA"/>
</dbReference>
<proteinExistence type="predicted"/>
<organism evidence="1 2">
    <name type="scientific">Candidatus Scalindua brodae</name>
    <dbReference type="NCBI Taxonomy" id="237368"/>
    <lineage>
        <taxon>Bacteria</taxon>
        <taxon>Pseudomonadati</taxon>
        <taxon>Planctomycetota</taxon>
        <taxon>Candidatus Brocadiia</taxon>
        <taxon>Candidatus Brocadiales</taxon>
        <taxon>Candidatus Scalinduaceae</taxon>
        <taxon>Candidatus Scalindua</taxon>
    </lineage>
</organism>
<evidence type="ECO:0000313" key="1">
    <source>
        <dbReference type="EMBL" id="KHE92067.1"/>
    </source>
</evidence>
<accession>A0A0B0EG50</accession>
<gene>
    <name evidence="1" type="ORF">SCABRO_02189</name>
</gene>
<sequence length="227" mass="25708">MRSFVRARKVRLLYLIIASLFCLRIGFSSASPGIEPEALESDKFSGIDFKNGLLKVSVEKQNFNEILYNVAEKAGIKMILYCPADKKLTAGFDYLPLEKGLRLLLEDYNFVFKYHSGEDDLSKSTSHLAKVFVISRLKDPTFAETLGIGGIDQEALYERIMKTVKVKELEMMIKERFESDTLTTTQNSSSQVGNIEKVLIEKIKEIGGVKNLKKTCNRKVTKSHTCY</sequence>
<name>A0A0B0EG50_9BACT</name>
<dbReference type="Proteomes" id="UP000030652">
    <property type="component" value="Unassembled WGS sequence"/>
</dbReference>